<proteinExistence type="inferred from homology"/>
<evidence type="ECO:0000259" key="6">
    <source>
        <dbReference type="Pfam" id="PF00496"/>
    </source>
</evidence>
<evidence type="ECO:0000256" key="4">
    <source>
        <dbReference type="ARBA" id="ARBA00022729"/>
    </source>
</evidence>
<dbReference type="CDD" id="cd08504">
    <property type="entry name" value="PBP2_OppA"/>
    <property type="match status" value="1"/>
</dbReference>
<dbReference type="PIRSF" id="PIRSF002741">
    <property type="entry name" value="MppA"/>
    <property type="match status" value="1"/>
</dbReference>
<comment type="subcellular location">
    <subcellularLocation>
        <location evidence="1">Cell envelope</location>
    </subcellularLocation>
</comment>
<comment type="similarity">
    <text evidence="2">Belongs to the bacterial solute-binding protein 5 family.</text>
</comment>
<reference evidence="7 8" key="1">
    <citation type="submission" date="2022-10" db="EMBL/GenBank/DDBJ databases">
        <title>High-quality genome sequences of two octocoral-associated bacteria, Endozoicomonas euniceicola EF212 and Endozoicomonas gorgoniicola PS125.</title>
        <authorList>
            <person name="Chiou Y.-J."/>
            <person name="Chen Y.-H."/>
        </authorList>
    </citation>
    <scope>NUCLEOTIDE SEQUENCE [LARGE SCALE GENOMIC DNA]</scope>
    <source>
        <strain evidence="7 8">PS125</strain>
    </source>
</reference>
<dbReference type="SUPFAM" id="SSF53850">
    <property type="entry name" value="Periplasmic binding protein-like II"/>
    <property type="match status" value="1"/>
</dbReference>
<keyword evidence="8" id="KW-1185">Reference proteome</keyword>
<evidence type="ECO:0000256" key="1">
    <source>
        <dbReference type="ARBA" id="ARBA00004196"/>
    </source>
</evidence>
<accession>A0ABT3N124</accession>
<dbReference type="Gene3D" id="3.10.105.10">
    <property type="entry name" value="Dipeptide-binding Protein, Domain 3"/>
    <property type="match status" value="1"/>
</dbReference>
<evidence type="ECO:0000256" key="3">
    <source>
        <dbReference type="ARBA" id="ARBA00022448"/>
    </source>
</evidence>
<dbReference type="Proteomes" id="UP001209854">
    <property type="component" value="Unassembled WGS sequence"/>
</dbReference>
<dbReference type="InterPro" id="IPR000914">
    <property type="entry name" value="SBP_5_dom"/>
</dbReference>
<evidence type="ECO:0000256" key="5">
    <source>
        <dbReference type="SAM" id="SignalP"/>
    </source>
</evidence>
<dbReference type="Pfam" id="PF00496">
    <property type="entry name" value="SBP_bac_5"/>
    <property type="match status" value="1"/>
</dbReference>
<feature type="chain" id="PRO_5045996563" evidence="5">
    <location>
        <begin position="39"/>
        <end position="554"/>
    </location>
</feature>
<evidence type="ECO:0000313" key="8">
    <source>
        <dbReference type="Proteomes" id="UP001209854"/>
    </source>
</evidence>
<evidence type="ECO:0000256" key="2">
    <source>
        <dbReference type="ARBA" id="ARBA00005695"/>
    </source>
</evidence>
<dbReference type="Gene3D" id="3.40.190.10">
    <property type="entry name" value="Periplasmic binding protein-like II"/>
    <property type="match status" value="1"/>
</dbReference>
<feature type="domain" description="Solute-binding protein family 5" evidence="6">
    <location>
        <begin position="93"/>
        <end position="473"/>
    </location>
</feature>
<gene>
    <name evidence="7" type="ORF">NX722_22430</name>
</gene>
<evidence type="ECO:0000313" key="7">
    <source>
        <dbReference type="EMBL" id="MCW7555335.1"/>
    </source>
</evidence>
<keyword evidence="3" id="KW-0813">Transport</keyword>
<organism evidence="7 8">
    <name type="scientific">Endozoicomonas gorgoniicola</name>
    <dbReference type="NCBI Taxonomy" id="1234144"/>
    <lineage>
        <taxon>Bacteria</taxon>
        <taxon>Pseudomonadati</taxon>
        <taxon>Pseudomonadota</taxon>
        <taxon>Gammaproteobacteria</taxon>
        <taxon>Oceanospirillales</taxon>
        <taxon>Endozoicomonadaceae</taxon>
        <taxon>Endozoicomonas</taxon>
    </lineage>
</organism>
<comment type="caution">
    <text evidence="7">The sequence shown here is derived from an EMBL/GenBank/DDBJ whole genome shotgun (WGS) entry which is preliminary data.</text>
</comment>
<keyword evidence="4 5" id="KW-0732">Signal</keyword>
<dbReference type="RefSeq" id="WP_262565100.1">
    <property type="nucleotide sequence ID" value="NZ_JAPFCC010000001.1"/>
</dbReference>
<dbReference type="InterPro" id="IPR039424">
    <property type="entry name" value="SBP_5"/>
</dbReference>
<dbReference type="Gene3D" id="3.90.76.10">
    <property type="entry name" value="Dipeptide-binding Protein, Domain 1"/>
    <property type="match status" value="1"/>
</dbReference>
<dbReference type="PANTHER" id="PTHR30290:SF10">
    <property type="entry name" value="PERIPLASMIC OLIGOPEPTIDE-BINDING PROTEIN-RELATED"/>
    <property type="match status" value="1"/>
</dbReference>
<name>A0ABT3N124_9GAMM</name>
<protein>
    <submittedName>
        <fullName evidence="7">Peptide ABC transporter substrate-binding protein</fullName>
    </submittedName>
</protein>
<dbReference type="PANTHER" id="PTHR30290">
    <property type="entry name" value="PERIPLASMIC BINDING COMPONENT OF ABC TRANSPORTER"/>
    <property type="match status" value="1"/>
</dbReference>
<sequence length="554" mass="62662">MPIAKEKQVERKTIIMKCLSMMAAIAVMTVPLIPAADAAVVPPGVKLANVQELVRDNSVEPASLDPHKVEGIPGGHISRDLFEGLVNQDADGNIVPGQAESWLVSDDHKVFTFKIRDSARWSDGTPVTAHDFVYGFQRAVDPSTASRYSWYIEKTTVINASSIIRGEKPPSALGVKALDNRTFEVTLEQPVPYFIKMLAQHTTFPAHRATIEKYGDEWTRPGKMVSNGAYRLDEWVVNGKIVLKRNRQYWDDKETIINQVTFLPVASDSAKLHRYKTGELDMTDTVPLEHYKNLMKTIPEQVKTSPELGTYYYSFNTTRPPLNDVRVRKALSYAINRSAITDHILGQGQKPAYAFTPESINGFTPPVTSFSKLTQKERNQKAVQLIREAGYGPDKPLEVTIIYNTSEAHKKLAIAIAQMWKPLGVTVKLENQEWKTFLDMKRNNRFEIARGSWMGDYNEASTMLDLHTTGHGQNDARFSNEQYDELMKKARRADTEKERNALYTRAEQILAEDMPVAPIYQYVNSRLVKPYVGGYPINNVEGTIYTKDLYIKEH</sequence>
<feature type="signal peptide" evidence="5">
    <location>
        <begin position="1"/>
        <end position="38"/>
    </location>
</feature>
<dbReference type="InterPro" id="IPR030678">
    <property type="entry name" value="Peptide/Ni-bd"/>
</dbReference>
<dbReference type="EMBL" id="JAPFCC010000001">
    <property type="protein sequence ID" value="MCW7555335.1"/>
    <property type="molecule type" value="Genomic_DNA"/>
</dbReference>